<gene>
    <name evidence="2" type="ORF">METZ01_LOCUS227423</name>
</gene>
<evidence type="ECO:0000313" key="2">
    <source>
        <dbReference type="EMBL" id="SVB74569.1"/>
    </source>
</evidence>
<feature type="transmembrane region" description="Helical" evidence="1">
    <location>
        <begin position="7"/>
        <end position="23"/>
    </location>
</feature>
<dbReference type="AlphaFoldDB" id="A0A382GHY4"/>
<keyword evidence="1" id="KW-0812">Transmembrane</keyword>
<feature type="transmembrane region" description="Helical" evidence="1">
    <location>
        <begin position="29"/>
        <end position="46"/>
    </location>
</feature>
<name>A0A382GHY4_9ZZZZ</name>
<feature type="transmembrane region" description="Helical" evidence="1">
    <location>
        <begin position="88"/>
        <end position="110"/>
    </location>
</feature>
<accession>A0A382GHY4</accession>
<proteinExistence type="predicted"/>
<sequence length="114" mass="12408">MKAHKASLTNSLVLIIFGVWGYLDSEGAAITALIPVVFGVLILLMNKGLKNENKTISHIVVLLTVLVLGGLVMPLMRRLGENDIMGITRVALMMGTSIFAIYTFVMSFIANRSK</sequence>
<protein>
    <submittedName>
        <fullName evidence="2">Uncharacterized protein</fullName>
    </submittedName>
</protein>
<reference evidence="2" key="1">
    <citation type="submission" date="2018-05" db="EMBL/GenBank/DDBJ databases">
        <authorList>
            <person name="Lanie J.A."/>
            <person name="Ng W.-L."/>
            <person name="Kazmierczak K.M."/>
            <person name="Andrzejewski T.M."/>
            <person name="Davidsen T.M."/>
            <person name="Wayne K.J."/>
            <person name="Tettelin H."/>
            <person name="Glass J.I."/>
            <person name="Rusch D."/>
            <person name="Podicherti R."/>
            <person name="Tsui H.-C.T."/>
            <person name="Winkler M.E."/>
        </authorList>
    </citation>
    <scope>NUCLEOTIDE SEQUENCE</scope>
</reference>
<keyword evidence="1" id="KW-0472">Membrane</keyword>
<feature type="transmembrane region" description="Helical" evidence="1">
    <location>
        <begin position="58"/>
        <end position="76"/>
    </location>
</feature>
<keyword evidence="1" id="KW-1133">Transmembrane helix</keyword>
<evidence type="ECO:0000256" key="1">
    <source>
        <dbReference type="SAM" id="Phobius"/>
    </source>
</evidence>
<dbReference type="EMBL" id="UINC01055553">
    <property type="protein sequence ID" value="SVB74569.1"/>
    <property type="molecule type" value="Genomic_DNA"/>
</dbReference>
<organism evidence="2">
    <name type="scientific">marine metagenome</name>
    <dbReference type="NCBI Taxonomy" id="408172"/>
    <lineage>
        <taxon>unclassified sequences</taxon>
        <taxon>metagenomes</taxon>
        <taxon>ecological metagenomes</taxon>
    </lineage>
</organism>